<feature type="compositionally biased region" description="Low complexity" evidence="1">
    <location>
        <begin position="89"/>
        <end position="113"/>
    </location>
</feature>
<feature type="compositionally biased region" description="Basic and acidic residues" evidence="1">
    <location>
        <begin position="41"/>
        <end position="50"/>
    </location>
</feature>
<accession>A0AAQ3KVA9</accession>
<keyword evidence="3" id="KW-1185">Reference proteome</keyword>
<evidence type="ECO:0000313" key="2">
    <source>
        <dbReference type="EMBL" id="WOL15777.1"/>
    </source>
</evidence>
<evidence type="ECO:0000313" key="3">
    <source>
        <dbReference type="Proteomes" id="UP001327560"/>
    </source>
</evidence>
<protein>
    <submittedName>
        <fullName evidence="2">Uncharacterized protein</fullName>
    </submittedName>
</protein>
<evidence type="ECO:0000256" key="1">
    <source>
        <dbReference type="SAM" id="MobiDB-lite"/>
    </source>
</evidence>
<name>A0AAQ3KVA9_9LILI</name>
<organism evidence="2 3">
    <name type="scientific">Canna indica</name>
    <name type="common">Indian-shot</name>
    <dbReference type="NCBI Taxonomy" id="4628"/>
    <lineage>
        <taxon>Eukaryota</taxon>
        <taxon>Viridiplantae</taxon>
        <taxon>Streptophyta</taxon>
        <taxon>Embryophyta</taxon>
        <taxon>Tracheophyta</taxon>
        <taxon>Spermatophyta</taxon>
        <taxon>Magnoliopsida</taxon>
        <taxon>Liliopsida</taxon>
        <taxon>Zingiberales</taxon>
        <taxon>Cannaceae</taxon>
        <taxon>Canna</taxon>
    </lineage>
</organism>
<dbReference type="Proteomes" id="UP001327560">
    <property type="component" value="Chromosome 8"/>
</dbReference>
<sequence>MNFVLRVKVPGIENDRRQQIDEKQFLIKRQDVRALPSGNQQRHETSKQALKETTYSMGRTDKNLQNISQLNPRRTRRQTRRREAMDSLAQRMPSRMRPMRMQAQRRATKTVTETTEEVEGGSEAAGRKKKVEVAIAMGSQRRGVSPCGGGGFGFLWRWMGRRRESEERAKKGWWS</sequence>
<gene>
    <name evidence="2" type="ORF">Cni_G24558</name>
</gene>
<dbReference type="EMBL" id="CP136897">
    <property type="protein sequence ID" value="WOL15777.1"/>
    <property type="molecule type" value="Genomic_DNA"/>
</dbReference>
<dbReference type="AlphaFoldDB" id="A0AAQ3KVA9"/>
<proteinExistence type="predicted"/>
<feature type="region of interest" description="Disordered" evidence="1">
    <location>
        <begin position="31"/>
        <end position="50"/>
    </location>
</feature>
<reference evidence="2 3" key="1">
    <citation type="submission" date="2023-10" db="EMBL/GenBank/DDBJ databases">
        <title>Chromosome-scale genome assembly provides insights into flower coloration mechanisms of Canna indica.</title>
        <authorList>
            <person name="Li C."/>
        </authorList>
    </citation>
    <scope>NUCLEOTIDE SEQUENCE [LARGE SCALE GENOMIC DNA]</scope>
    <source>
        <tissue evidence="2">Flower</tissue>
    </source>
</reference>
<feature type="region of interest" description="Disordered" evidence="1">
    <location>
        <begin position="70"/>
        <end position="124"/>
    </location>
</feature>